<proteinExistence type="predicted"/>
<keyword evidence="2" id="KW-1185">Reference proteome</keyword>
<organism evidence="1 2">
    <name type="scientific">Albidovulum marisflavi</name>
    <dbReference type="NCBI Taxonomy" id="2984159"/>
    <lineage>
        <taxon>Bacteria</taxon>
        <taxon>Pseudomonadati</taxon>
        <taxon>Pseudomonadota</taxon>
        <taxon>Alphaproteobacteria</taxon>
        <taxon>Rhodobacterales</taxon>
        <taxon>Paracoccaceae</taxon>
        <taxon>Albidovulum</taxon>
    </lineage>
</organism>
<accession>A0ABT2ZGF7</accession>
<sequence length="822" mass="89653">MSFFDCLQDAIDEGSADKERGKLAQRLWRDLADKYERQGHPRHVAEGLAAEDVKAALRKEAGNKRHVYTATMAARRRAEAIVAQSDQIGTIATDALEFAANSPNRAASVIGQQRAIVRAWHSRLAGLLKDHHRDLLGRTRNPAQLRNVVRELHGESTGDLASIAIANSVRQAFEDLRLMFNEAGGLIGKLENWGLPHTHNQRAIRKAGYDAWTAAARGRIAWDKMEDRLTGRPLAEPGAMPPIEVQDAILREVYDNLAFGKQASEAVYGRSDGESLALRRSHERTLPFRSADDWIEYNKRFGTGDPFATIISHVHKMARDIAMIREFGPNPALGMDYRAQLAVGRAREMGDVQLARRIEGNAAHAKRMMVILNGSLVPAGPWQEAVASFMSTTRHVLTAAFLDRAVISAFSDTNSMRMAAASIGMNPGNVLTRHVKLMADGMSREEALRAGWIADTLADPGLALARFQSEVPPAELAERLSSGVLRIQGLSGWTDYARIAFQMEMSGHFASQAGRKLADVDEPLRGLLRDKGITESEWAAFTDPATLFTASNGATFASPIYWREATDMSRAEADDLFLRLQSIVEEQTEFAVPTNSTWARAFVEGGMPPGSIGYELAKSGLMFKSFTMTFTVNQYRRIMSLPTWPSRASYAANMAAGATIMGAIALQITDLVSGRDPSDMTTPEFWATAALKGGAFGLLGDVAGSAERPFGGLPAYAAGPVLSAGQDAWGLIFGNALNLATGKETHFAKDAVRALDRYAPGFDLPVLGEALDRMFSDQLLLLLDPDAADAVARAAKRKKRDFWLPGEITPSRLPDFFKAVGG</sequence>
<comment type="caution">
    <text evidence="1">The sequence shown here is derived from an EMBL/GenBank/DDBJ whole genome shotgun (WGS) entry which is preliminary data.</text>
</comment>
<reference evidence="1 2" key="1">
    <citation type="submission" date="2022-10" db="EMBL/GenBank/DDBJ databases">
        <title>Defluviimonas sp. nov., isolated from ocean surface water.</title>
        <authorList>
            <person name="He W."/>
            <person name="Wang L."/>
            <person name="Zhang D.-F."/>
        </authorList>
    </citation>
    <scope>NUCLEOTIDE SEQUENCE [LARGE SCALE GENOMIC DNA]</scope>
    <source>
        <strain evidence="1 2">WL0002</strain>
    </source>
</reference>
<gene>
    <name evidence="1" type="ORF">OEW28_16485</name>
</gene>
<dbReference type="EMBL" id="JAOWKY010000005">
    <property type="protein sequence ID" value="MCV2870225.1"/>
    <property type="molecule type" value="Genomic_DNA"/>
</dbReference>
<name>A0ABT2ZGF7_9RHOB</name>
<evidence type="ECO:0000313" key="2">
    <source>
        <dbReference type="Proteomes" id="UP001652542"/>
    </source>
</evidence>
<evidence type="ECO:0000313" key="1">
    <source>
        <dbReference type="EMBL" id="MCV2870225.1"/>
    </source>
</evidence>
<protein>
    <recommendedName>
        <fullName evidence="3">Phage protein</fullName>
    </recommendedName>
</protein>
<dbReference type="Proteomes" id="UP001652542">
    <property type="component" value="Unassembled WGS sequence"/>
</dbReference>
<dbReference type="RefSeq" id="WP_263735901.1">
    <property type="nucleotide sequence ID" value="NZ_JAOWKY010000005.1"/>
</dbReference>
<evidence type="ECO:0008006" key="3">
    <source>
        <dbReference type="Google" id="ProtNLM"/>
    </source>
</evidence>